<reference evidence="1" key="1">
    <citation type="submission" date="2021-06" db="EMBL/GenBank/DDBJ databases">
        <authorList>
            <person name="Kallberg Y."/>
            <person name="Tangrot J."/>
            <person name="Rosling A."/>
        </authorList>
    </citation>
    <scope>NUCLEOTIDE SEQUENCE</scope>
    <source>
        <strain evidence="1">CL356</strain>
    </source>
</reference>
<proteinExistence type="predicted"/>
<dbReference type="EMBL" id="CAJVPT010046725">
    <property type="protein sequence ID" value="CAG8738650.1"/>
    <property type="molecule type" value="Genomic_DNA"/>
</dbReference>
<evidence type="ECO:0000313" key="2">
    <source>
        <dbReference type="Proteomes" id="UP000789525"/>
    </source>
</evidence>
<name>A0ACA9Q9G3_9GLOM</name>
<comment type="caution">
    <text evidence="1">The sequence shown here is derived from an EMBL/GenBank/DDBJ whole genome shotgun (WGS) entry which is preliminary data.</text>
</comment>
<dbReference type="Proteomes" id="UP000789525">
    <property type="component" value="Unassembled WGS sequence"/>
</dbReference>
<protein>
    <submittedName>
        <fullName evidence="1">12329_t:CDS:1</fullName>
    </submittedName>
</protein>
<feature type="non-terminal residue" evidence="1">
    <location>
        <position position="1"/>
    </location>
</feature>
<sequence>PRNNPHIIYYLFLNHTPTADPTQPTYILSNSDALSSLTYAFATTPEYYHSWLVFKFVQWEALRASAEVDIPAMADLSPLAFPPTPSTMDISKAIIDLWKSLDPAAILEWEELTRDIRSAYAQLVSRFGNGVVFDGDAWEDQRYYHARSLFYKWMGYQSMHSTIQNDPTAIYAPTSLAPTTPRGRSRQYSEISIQSPNRRTAVWFVNRIHRSENRILTNDSPDRLRPTPGFGTTRTLVICSKIIEAPVPFLDPNTTEDL</sequence>
<accession>A0ACA9Q9G3</accession>
<feature type="non-terminal residue" evidence="1">
    <location>
        <position position="258"/>
    </location>
</feature>
<keyword evidence="2" id="KW-1185">Reference proteome</keyword>
<evidence type="ECO:0000313" key="1">
    <source>
        <dbReference type="EMBL" id="CAG8738650.1"/>
    </source>
</evidence>
<organism evidence="1 2">
    <name type="scientific">Acaulospora colombiana</name>
    <dbReference type="NCBI Taxonomy" id="27376"/>
    <lineage>
        <taxon>Eukaryota</taxon>
        <taxon>Fungi</taxon>
        <taxon>Fungi incertae sedis</taxon>
        <taxon>Mucoromycota</taxon>
        <taxon>Glomeromycotina</taxon>
        <taxon>Glomeromycetes</taxon>
        <taxon>Diversisporales</taxon>
        <taxon>Acaulosporaceae</taxon>
        <taxon>Acaulospora</taxon>
    </lineage>
</organism>
<gene>
    <name evidence="1" type="ORF">ACOLOM_LOCUS12041</name>
</gene>